<reference evidence="1" key="1">
    <citation type="submission" date="2018-01" db="EMBL/GenBank/DDBJ databases">
        <authorList>
            <person name="Krukenberg V."/>
        </authorList>
    </citation>
    <scope>NUCLEOTIDE SEQUENCE</scope>
    <source>
        <strain evidence="1">E20ANME2</strain>
    </source>
</reference>
<name>A0AC61L553_9EURY</name>
<gene>
    <name evidence="1" type="ORF">C4B59_04990</name>
</gene>
<evidence type="ECO:0000313" key="1">
    <source>
        <dbReference type="EMBL" id="PXF61309.1"/>
    </source>
</evidence>
<dbReference type="Proteomes" id="UP000248329">
    <property type="component" value="Unassembled WGS sequence"/>
</dbReference>
<dbReference type="EMBL" id="PQXF01000006">
    <property type="protein sequence ID" value="PXF61309.1"/>
    <property type="molecule type" value="Genomic_DNA"/>
</dbReference>
<protein>
    <submittedName>
        <fullName evidence="1">Uncharacterized protein</fullName>
    </submittedName>
</protein>
<sequence length="287" mass="33122">MKLTNVVQTFESIFDEIGIDVPYEASLYYVVSIYHTPASFTEMYREARRIRKAISERALKNGRNALVDNGLIAQVLFVHGSDTRFGTEPYLPVNPGIVAEVHNEYLKNIYSDEDFSIRNRDVEELHGIWMENFGRYGIEIEKGSITLHYGDTWVLYNLLGIMDKLENTTISMMLGGIDVFKEIYEVYYSHILQQGSKIRAIINRTDEAEDIKRLKIEYGDKIEVKYIPSEDYGTCRQIFFDHDLAMDGKKLLLSDRSGPSCIGTIYLKEADSIALLRNNFENIWQTH</sequence>
<evidence type="ECO:0000313" key="2">
    <source>
        <dbReference type="Proteomes" id="UP000248329"/>
    </source>
</evidence>
<proteinExistence type="predicted"/>
<organism evidence="1 2">
    <name type="scientific">Candidatus Methanogaster sp</name>
    <dbReference type="NCBI Taxonomy" id="3386292"/>
    <lineage>
        <taxon>Archaea</taxon>
        <taxon>Methanobacteriati</taxon>
        <taxon>Methanobacteriota</taxon>
        <taxon>Stenosarchaea group</taxon>
        <taxon>Methanomicrobia</taxon>
        <taxon>Methanosarcinales</taxon>
        <taxon>ANME-2 cluster</taxon>
        <taxon>Candidatus Methanogasteraceae</taxon>
        <taxon>Candidatus Methanogaster</taxon>
    </lineage>
</organism>
<accession>A0AC61L553</accession>
<comment type="caution">
    <text evidence="1">The sequence shown here is derived from an EMBL/GenBank/DDBJ whole genome shotgun (WGS) entry which is preliminary data.</text>
</comment>